<dbReference type="Pfam" id="PF13721">
    <property type="entry name" value="SecD-TM1"/>
    <property type="match status" value="1"/>
</dbReference>
<dbReference type="PANTHER" id="PTHR30081">
    <property type="entry name" value="PROTEIN-EXPORT MEMBRANE PROTEIN SEC"/>
    <property type="match status" value="1"/>
</dbReference>
<dbReference type="NCBIfam" id="TIGR00916">
    <property type="entry name" value="2A0604s01"/>
    <property type="match status" value="1"/>
</dbReference>
<evidence type="ECO:0000256" key="10">
    <source>
        <dbReference type="ARBA" id="ARBA00068220"/>
    </source>
</evidence>
<dbReference type="GO" id="GO:0006605">
    <property type="term" value="P:protein targeting"/>
    <property type="evidence" value="ECO:0007669"/>
    <property type="project" value="UniProtKB-UniRule"/>
</dbReference>
<dbReference type="InterPro" id="IPR054384">
    <property type="entry name" value="SecDF_P1_head"/>
</dbReference>
<feature type="domain" description="SecDF P1 head subdomain" evidence="15">
    <location>
        <begin position="305"/>
        <end position="432"/>
    </location>
</feature>
<keyword evidence="7 11" id="KW-0811">Translocation</keyword>
<dbReference type="InterPro" id="IPR022813">
    <property type="entry name" value="SecD/SecF_arch_bac"/>
</dbReference>
<dbReference type="Gene3D" id="1.20.1640.10">
    <property type="entry name" value="Multidrug efflux transporter AcrB transmembrane domain"/>
    <property type="match status" value="1"/>
</dbReference>
<dbReference type="GO" id="GO:0015450">
    <property type="term" value="F:protein-transporting ATPase activity"/>
    <property type="evidence" value="ECO:0007669"/>
    <property type="project" value="InterPro"/>
</dbReference>
<dbReference type="FunFam" id="1.20.1640.10:FF:000004">
    <property type="entry name" value="Protein translocase subunit SecD"/>
    <property type="match status" value="1"/>
</dbReference>
<dbReference type="PANTHER" id="PTHR30081:SF1">
    <property type="entry name" value="PROTEIN TRANSLOCASE SUBUNIT SECD"/>
    <property type="match status" value="1"/>
</dbReference>
<evidence type="ECO:0000256" key="3">
    <source>
        <dbReference type="ARBA" id="ARBA00022475"/>
    </source>
</evidence>
<dbReference type="Gene3D" id="3.30.70.3400">
    <property type="match status" value="2"/>
</dbReference>
<reference evidence="16 17" key="1">
    <citation type="submission" date="2020-12" db="EMBL/GenBank/DDBJ databases">
        <title>ASc-MMNZ-VFA-070.</title>
        <authorList>
            <person name="Schryvers A."/>
            <person name="Mostafa Nazari M."/>
            <person name="Farshchi Andisi V."/>
            <person name="Timsit E."/>
            <person name="Walter Morck D."/>
        </authorList>
    </citation>
    <scope>NUCLEOTIDE SEQUENCE [LARGE SCALE GENOMIC DNA]</scope>
    <source>
        <strain evidence="16 17">ASc-MMNZ-VFA-070</strain>
    </source>
</reference>
<dbReference type="FunFam" id="3.30.70.3400:FF:000003">
    <property type="entry name" value="Preprotein translocase subunit SecD"/>
    <property type="match status" value="1"/>
</dbReference>
<evidence type="ECO:0000256" key="11">
    <source>
        <dbReference type="HAMAP-Rule" id="MF_01463"/>
    </source>
</evidence>
<evidence type="ECO:0000259" key="13">
    <source>
        <dbReference type="Pfam" id="PF13721"/>
    </source>
</evidence>
<dbReference type="HAMAP" id="MF_01463_B">
    <property type="entry name" value="SecD_B"/>
    <property type="match status" value="1"/>
</dbReference>
<dbReference type="Proteomes" id="UP000595373">
    <property type="component" value="Chromosome"/>
</dbReference>
<comment type="function">
    <text evidence="11">Part of the Sec protein translocase complex. Interacts with the SecYEG preprotein conducting channel. SecDF uses the proton motive force (PMF) to complete protein translocation after the ATP-dependent function of SecA.</text>
</comment>
<feature type="domain" description="Protein translocase subunit SecDF P1" evidence="14">
    <location>
        <begin position="227"/>
        <end position="286"/>
    </location>
</feature>
<feature type="domain" description="SecD export protein N-terminal TM" evidence="13">
    <location>
        <begin position="2"/>
        <end position="103"/>
    </location>
</feature>
<dbReference type="PRINTS" id="PR00702">
    <property type="entry name" value="ACRIFLAVINRP"/>
</dbReference>
<evidence type="ECO:0000256" key="9">
    <source>
        <dbReference type="ARBA" id="ARBA00060774"/>
    </source>
</evidence>
<dbReference type="GO" id="GO:0005886">
    <property type="term" value="C:plasma membrane"/>
    <property type="evidence" value="ECO:0007669"/>
    <property type="project" value="UniProtKB-SubCell"/>
</dbReference>
<feature type="transmembrane region" description="Helical" evidence="11">
    <location>
        <begin position="7"/>
        <end position="25"/>
    </location>
</feature>
<feature type="transmembrane region" description="Helical" evidence="11">
    <location>
        <begin position="547"/>
        <end position="572"/>
    </location>
</feature>
<dbReference type="Pfam" id="PF22599">
    <property type="entry name" value="SecDF_P1_head"/>
    <property type="match status" value="1"/>
</dbReference>
<sequence>MLNRYPLWKNLMVILVIAIGVLYSLPNLYGEDPAVQISGTRGQTADINVLTNVQTLLEQNNLPIKSIILENGSILARFNNTDDQLLAKDKIIEQLGNNYSVALNLAPATPKWLTNIGGRPMKWGLDLRGGVRFLMEVDMHTALDKRQEQLQDSLRTELRKEKYQYMSIRNGENFTTLITLAKPEQLSDVQRFLRKQHQNLNVNAISENTLSLELSENALREIRDHAIEQNLSILRRRVEELGVAEPVIQRQGAERIVVELPGVQDTARAKEILGATATLEFRLVNQNANLDVALKGMVPSDSEVKYDRNGSPIVLYRRAVLGGEHITNASSGIDQNTGSPQVSVTLDSEGGEIMSQTTKLNLKKPMATLYVEYKDSGKKDEHGKTILAKHEEVINVATIQGRFGSQFQITGINSPAEAQNLSVLLRSGALTAPIQIIEERTVGPSLGAQNVEQGLKAGLWGLAITIIFILFYYKLFGLFAGIALIANMILLVGIMSLLPGATLTMPGIAGIVLSVGMSVDANVLIFERIKEEINNGRTIQQAINEGYSGAFTSIFDANLTTILTSVVLYAVGTGPVKGFAITLSLGVAISMFTAITGTRFLVNLIYGGKRVENYQFKAGE</sequence>
<feature type="domain" description="Protein export membrane protein SecD/SecF C-terminal" evidence="12">
    <location>
        <begin position="434"/>
        <end position="595"/>
    </location>
</feature>
<evidence type="ECO:0000256" key="6">
    <source>
        <dbReference type="ARBA" id="ARBA00022989"/>
    </source>
</evidence>
<keyword evidence="8 11" id="KW-0472">Membrane</keyword>
<feature type="transmembrane region" description="Helical" evidence="11">
    <location>
        <begin position="478"/>
        <end position="498"/>
    </location>
</feature>
<dbReference type="OrthoDB" id="9805019at2"/>
<name>A0A9Q6Z1I6_HISSO</name>
<proteinExistence type="inferred from homology"/>
<keyword evidence="3 11" id="KW-1003">Cell membrane</keyword>
<dbReference type="NCBIfam" id="TIGR01129">
    <property type="entry name" value="secD"/>
    <property type="match status" value="1"/>
</dbReference>
<dbReference type="Pfam" id="PF21760">
    <property type="entry name" value="SecD_1st"/>
    <property type="match status" value="1"/>
</dbReference>
<feature type="transmembrane region" description="Helical" evidence="11">
    <location>
        <begin position="504"/>
        <end position="526"/>
    </location>
</feature>
<evidence type="ECO:0000259" key="12">
    <source>
        <dbReference type="Pfam" id="PF02355"/>
    </source>
</evidence>
<dbReference type="GO" id="GO:0043952">
    <property type="term" value="P:protein transport by the Sec complex"/>
    <property type="evidence" value="ECO:0007669"/>
    <property type="project" value="UniProtKB-UniRule"/>
</dbReference>
<evidence type="ECO:0000256" key="2">
    <source>
        <dbReference type="ARBA" id="ARBA00022448"/>
    </source>
</evidence>
<dbReference type="InterPro" id="IPR048634">
    <property type="entry name" value="SecD_SecF_C"/>
</dbReference>
<accession>A0A9Q6Z1I6</accession>
<keyword evidence="6 11" id="KW-1133">Transmembrane helix</keyword>
<keyword evidence="4 11" id="KW-0812">Transmembrane</keyword>
<evidence type="ECO:0000259" key="14">
    <source>
        <dbReference type="Pfam" id="PF21760"/>
    </source>
</evidence>
<gene>
    <name evidence="11 16" type="primary">secD</name>
    <name evidence="16" type="ORF">JFL49_02755</name>
</gene>
<evidence type="ECO:0000256" key="4">
    <source>
        <dbReference type="ARBA" id="ARBA00022692"/>
    </source>
</evidence>
<comment type="subunit">
    <text evidence="11">Forms a complex with SecF. Part of the essential Sec protein translocation apparatus which comprises SecA, SecYEG and auxiliary proteins SecDF-YajC and YidC.</text>
</comment>
<dbReference type="Pfam" id="PF07549">
    <property type="entry name" value="Sec_GG"/>
    <property type="match status" value="1"/>
</dbReference>
<comment type="subcellular location">
    <subcellularLocation>
        <location evidence="1 11">Cell membrane</location>
        <topology evidence="1 11">Multi-pass membrane protein</topology>
    </subcellularLocation>
</comment>
<feature type="transmembrane region" description="Helical" evidence="11">
    <location>
        <begin position="578"/>
        <end position="602"/>
    </location>
</feature>
<keyword evidence="17" id="KW-1185">Reference proteome</keyword>
<evidence type="ECO:0000256" key="1">
    <source>
        <dbReference type="ARBA" id="ARBA00004651"/>
    </source>
</evidence>
<keyword evidence="2 11" id="KW-0813">Transport</keyword>
<dbReference type="Pfam" id="PF02355">
    <property type="entry name" value="SecD_SecF_C"/>
    <property type="match status" value="1"/>
</dbReference>
<evidence type="ECO:0000256" key="8">
    <source>
        <dbReference type="ARBA" id="ARBA00023136"/>
    </source>
</evidence>
<evidence type="ECO:0000256" key="5">
    <source>
        <dbReference type="ARBA" id="ARBA00022927"/>
    </source>
</evidence>
<dbReference type="InterPro" id="IPR005791">
    <property type="entry name" value="SecD"/>
</dbReference>
<dbReference type="FunFam" id="3.30.1360.200:FF:000001">
    <property type="entry name" value="Protein translocase subunit SecD"/>
    <property type="match status" value="1"/>
</dbReference>
<organism evidence="16 17">
    <name type="scientific">Histophilus somni</name>
    <name type="common">Haemophilus somnus</name>
    <dbReference type="NCBI Taxonomy" id="731"/>
    <lineage>
        <taxon>Bacteria</taxon>
        <taxon>Pseudomonadati</taxon>
        <taxon>Pseudomonadota</taxon>
        <taxon>Gammaproteobacteria</taxon>
        <taxon>Pasteurellales</taxon>
        <taxon>Pasteurellaceae</taxon>
        <taxon>Histophilus</taxon>
    </lineage>
</organism>
<dbReference type="InterPro" id="IPR055344">
    <property type="entry name" value="SecD_SecF_C_bact"/>
</dbReference>
<dbReference type="SUPFAM" id="SSF82866">
    <property type="entry name" value="Multidrug efflux transporter AcrB transmembrane domain"/>
    <property type="match status" value="1"/>
</dbReference>
<evidence type="ECO:0000256" key="7">
    <source>
        <dbReference type="ARBA" id="ARBA00023010"/>
    </source>
</evidence>
<feature type="transmembrane region" description="Helical" evidence="11">
    <location>
        <begin position="457"/>
        <end position="473"/>
    </location>
</feature>
<dbReference type="AlphaFoldDB" id="A0A9Q6Z1I6"/>
<dbReference type="RefSeq" id="WP_075293439.1">
    <property type="nucleotide sequence ID" value="NZ_CP018802.1"/>
</dbReference>
<evidence type="ECO:0000313" key="17">
    <source>
        <dbReference type="Proteomes" id="UP000595373"/>
    </source>
</evidence>
<dbReference type="Gene3D" id="3.30.1360.200">
    <property type="match status" value="1"/>
</dbReference>
<dbReference type="InterPro" id="IPR027398">
    <property type="entry name" value="SecD-TM"/>
</dbReference>
<dbReference type="GO" id="GO:0065002">
    <property type="term" value="P:intracellular protein transmembrane transport"/>
    <property type="evidence" value="ECO:0007669"/>
    <property type="project" value="UniProtKB-UniRule"/>
</dbReference>
<evidence type="ECO:0000259" key="15">
    <source>
        <dbReference type="Pfam" id="PF22599"/>
    </source>
</evidence>
<keyword evidence="5 11" id="KW-0653">Protein transport</keyword>
<dbReference type="InterPro" id="IPR001036">
    <property type="entry name" value="Acrflvin-R"/>
</dbReference>
<comment type="similarity">
    <text evidence="9 11">Belongs to the SecD/SecF family. SecD subfamily.</text>
</comment>
<dbReference type="EMBL" id="CP066558">
    <property type="protein sequence ID" value="QQF82844.1"/>
    <property type="molecule type" value="Genomic_DNA"/>
</dbReference>
<protein>
    <recommendedName>
        <fullName evidence="10 11">Protein translocase subunit SecD</fullName>
    </recommendedName>
</protein>
<dbReference type="InterPro" id="IPR048631">
    <property type="entry name" value="SecD_1st"/>
</dbReference>
<dbReference type="InterPro" id="IPR022646">
    <property type="entry name" value="SecD/SecF_CS"/>
</dbReference>
<evidence type="ECO:0000313" key="16">
    <source>
        <dbReference type="EMBL" id="QQF82844.1"/>
    </source>
</evidence>